<dbReference type="SUPFAM" id="SSF48726">
    <property type="entry name" value="Immunoglobulin"/>
    <property type="match status" value="2"/>
</dbReference>
<dbReference type="FunFam" id="2.60.40.10:FF:001749">
    <property type="entry name" value="Neural/ectodermal development factor IMP-L2"/>
    <property type="match status" value="1"/>
</dbReference>
<evidence type="ECO:0000256" key="5">
    <source>
        <dbReference type="ARBA" id="ARBA00023157"/>
    </source>
</evidence>
<evidence type="ECO:0000256" key="2">
    <source>
        <dbReference type="ARBA" id="ARBA00022525"/>
    </source>
</evidence>
<dbReference type="GO" id="GO:0030424">
    <property type="term" value="C:axon"/>
    <property type="evidence" value="ECO:0007669"/>
    <property type="project" value="TreeGrafter"/>
</dbReference>
<dbReference type="InterPro" id="IPR013783">
    <property type="entry name" value="Ig-like_fold"/>
</dbReference>
<dbReference type="STRING" id="1561998.A0A1I7UEY2"/>
<dbReference type="SMART" id="SM00409">
    <property type="entry name" value="IG"/>
    <property type="match status" value="2"/>
</dbReference>
<dbReference type="Pfam" id="PF13927">
    <property type="entry name" value="Ig_3"/>
    <property type="match status" value="2"/>
</dbReference>
<keyword evidence="6" id="KW-0393">Immunoglobulin domain</keyword>
<protein>
    <submittedName>
        <fullName evidence="10">Immunoglobulin domain protein</fullName>
    </submittedName>
</protein>
<feature type="domain" description="Ig-like" evidence="8">
    <location>
        <begin position="43"/>
        <end position="145"/>
    </location>
</feature>
<reference evidence="10" key="1">
    <citation type="submission" date="2016-11" db="UniProtKB">
        <authorList>
            <consortium name="WormBaseParasite"/>
        </authorList>
    </citation>
    <scope>IDENTIFICATION</scope>
</reference>
<keyword evidence="2" id="KW-0964">Secreted</keyword>
<evidence type="ECO:0000313" key="10">
    <source>
        <dbReference type="WBParaSite" id="Csp11.Scaffold629.g8633.t1"/>
    </source>
</evidence>
<feature type="signal peptide" evidence="7">
    <location>
        <begin position="1"/>
        <end position="22"/>
    </location>
</feature>
<dbReference type="GO" id="GO:0007156">
    <property type="term" value="P:homophilic cell adhesion via plasma membrane adhesion molecules"/>
    <property type="evidence" value="ECO:0007669"/>
    <property type="project" value="TreeGrafter"/>
</dbReference>
<evidence type="ECO:0000313" key="9">
    <source>
        <dbReference type="Proteomes" id="UP000095282"/>
    </source>
</evidence>
<dbReference type="GO" id="GO:0007411">
    <property type="term" value="P:axon guidance"/>
    <property type="evidence" value="ECO:0007669"/>
    <property type="project" value="TreeGrafter"/>
</dbReference>
<evidence type="ECO:0000256" key="7">
    <source>
        <dbReference type="SAM" id="SignalP"/>
    </source>
</evidence>
<dbReference type="InterPro" id="IPR036179">
    <property type="entry name" value="Ig-like_dom_sf"/>
</dbReference>
<dbReference type="Gene3D" id="2.60.40.10">
    <property type="entry name" value="Immunoglobulins"/>
    <property type="match status" value="2"/>
</dbReference>
<name>A0A1I7UEY2_9PELO</name>
<evidence type="ECO:0000259" key="8">
    <source>
        <dbReference type="PROSITE" id="PS50835"/>
    </source>
</evidence>
<dbReference type="FunFam" id="2.60.40.10:FF:002402">
    <property type="entry name" value="Zwei Ig domain protein zig-4"/>
    <property type="match status" value="1"/>
</dbReference>
<dbReference type="PANTHER" id="PTHR10075:SF101">
    <property type="entry name" value="ZWEI IG DOMAIN PROTEIN ZIG-3"/>
    <property type="match status" value="1"/>
</dbReference>
<comment type="subcellular location">
    <subcellularLocation>
        <location evidence="1">Secreted</location>
    </subcellularLocation>
</comment>
<dbReference type="InterPro" id="IPR003598">
    <property type="entry name" value="Ig_sub2"/>
</dbReference>
<dbReference type="eggNOG" id="KOG3510">
    <property type="taxonomic scope" value="Eukaryota"/>
</dbReference>
<keyword evidence="3 7" id="KW-0732">Signal</keyword>
<dbReference type="InterPro" id="IPR003599">
    <property type="entry name" value="Ig_sub"/>
</dbReference>
<keyword evidence="4" id="KW-0677">Repeat</keyword>
<dbReference type="AlphaFoldDB" id="A0A1I7UEY2"/>
<evidence type="ECO:0000256" key="4">
    <source>
        <dbReference type="ARBA" id="ARBA00022737"/>
    </source>
</evidence>
<dbReference type="SMART" id="SM00408">
    <property type="entry name" value="IGc2"/>
    <property type="match status" value="2"/>
</dbReference>
<feature type="domain" description="Ig-like" evidence="8">
    <location>
        <begin position="159"/>
        <end position="239"/>
    </location>
</feature>
<dbReference type="PANTHER" id="PTHR10075">
    <property type="entry name" value="BASIGIN RELATED"/>
    <property type="match status" value="1"/>
</dbReference>
<evidence type="ECO:0000256" key="1">
    <source>
        <dbReference type="ARBA" id="ARBA00004613"/>
    </source>
</evidence>
<sequence>MVSIILISLCCALALTHPPTHSQVETAKKIAMEIDRQQLTSEPSLKIAQGLENIFSPAGKPITLKCKVAYTPSASFMWTFNGKPVQGNVALNVEEKLMNVGKPIVESGMLSSTFVMGCPSSENSGVYKCIATNGHKTVESAAEIEIEGENRNCESNKAPSIVQWSDSRFEMETNVATLMCRADKPAEFTWIFNEKVINGGSRFEIMPYGDLLIKNVQWEDMGSYICVARNKYGESEEVAFLYPTELRNL</sequence>
<dbReference type="PROSITE" id="PS50835">
    <property type="entry name" value="IG_LIKE"/>
    <property type="match status" value="2"/>
</dbReference>
<evidence type="ECO:0000256" key="6">
    <source>
        <dbReference type="ARBA" id="ARBA00023319"/>
    </source>
</evidence>
<evidence type="ECO:0000256" key="3">
    <source>
        <dbReference type="ARBA" id="ARBA00022729"/>
    </source>
</evidence>
<dbReference type="GO" id="GO:0098632">
    <property type="term" value="F:cell-cell adhesion mediator activity"/>
    <property type="evidence" value="ECO:0007669"/>
    <property type="project" value="TreeGrafter"/>
</dbReference>
<feature type="chain" id="PRO_5009308904" evidence="7">
    <location>
        <begin position="23"/>
        <end position="249"/>
    </location>
</feature>
<keyword evidence="5" id="KW-1015">Disulfide bond</keyword>
<keyword evidence="9" id="KW-1185">Reference proteome</keyword>
<dbReference type="Proteomes" id="UP000095282">
    <property type="component" value="Unplaced"/>
</dbReference>
<dbReference type="GO" id="GO:0005576">
    <property type="term" value="C:extracellular region"/>
    <property type="evidence" value="ECO:0007669"/>
    <property type="project" value="UniProtKB-SubCell"/>
</dbReference>
<dbReference type="GO" id="GO:0005886">
    <property type="term" value="C:plasma membrane"/>
    <property type="evidence" value="ECO:0007669"/>
    <property type="project" value="TreeGrafter"/>
</dbReference>
<proteinExistence type="predicted"/>
<organism evidence="9 10">
    <name type="scientific">Caenorhabditis tropicalis</name>
    <dbReference type="NCBI Taxonomy" id="1561998"/>
    <lineage>
        <taxon>Eukaryota</taxon>
        <taxon>Metazoa</taxon>
        <taxon>Ecdysozoa</taxon>
        <taxon>Nematoda</taxon>
        <taxon>Chromadorea</taxon>
        <taxon>Rhabditida</taxon>
        <taxon>Rhabditina</taxon>
        <taxon>Rhabditomorpha</taxon>
        <taxon>Rhabditoidea</taxon>
        <taxon>Rhabditidae</taxon>
        <taxon>Peloderinae</taxon>
        <taxon>Caenorhabditis</taxon>
    </lineage>
</organism>
<dbReference type="InterPro" id="IPR007110">
    <property type="entry name" value="Ig-like_dom"/>
</dbReference>
<dbReference type="GO" id="GO:0070593">
    <property type="term" value="P:dendrite self-avoidance"/>
    <property type="evidence" value="ECO:0007669"/>
    <property type="project" value="TreeGrafter"/>
</dbReference>
<dbReference type="WBParaSite" id="Csp11.Scaffold629.g8633.t1">
    <property type="protein sequence ID" value="Csp11.Scaffold629.g8633.t1"/>
    <property type="gene ID" value="Csp11.Scaffold629.g8633"/>
</dbReference>
<dbReference type="CDD" id="cd00096">
    <property type="entry name" value="Ig"/>
    <property type="match status" value="1"/>
</dbReference>
<accession>A0A1I7UEY2</accession>